<dbReference type="InterPro" id="IPR023198">
    <property type="entry name" value="PGP-like_dom2"/>
</dbReference>
<dbReference type="Gene3D" id="1.10.150.240">
    <property type="entry name" value="Putative phosphatase, domain 2"/>
    <property type="match status" value="1"/>
</dbReference>
<dbReference type="Pfam" id="PF13419">
    <property type="entry name" value="HAD_2"/>
    <property type="match status" value="1"/>
</dbReference>
<evidence type="ECO:0000256" key="5">
    <source>
        <dbReference type="ARBA" id="ARBA00023277"/>
    </source>
</evidence>
<dbReference type="GO" id="GO:0003824">
    <property type="term" value="F:catalytic activity"/>
    <property type="evidence" value="ECO:0007669"/>
    <property type="project" value="UniProtKB-ARBA"/>
</dbReference>
<dbReference type="InterPro" id="IPR041492">
    <property type="entry name" value="HAD_2"/>
</dbReference>
<dbReference type="InterPro" id="IPR051600">
    <property type="entry name" value="Beta-PGM-like"/>
</dbReference>
<dbReference type="GO" id="GO:0046872">
    <property type="term" value="F:metal ion binding"/>
    <property type="evidence" value="ECO:0007669"/>
    <property type="project" value="UniProtKB-KW"/>
</dbReference>
<dbReference type="SFLD" id="SFLDS00003">
    <property type="entry name" value="Haloacid_Dehalogenase"/>
    <property type="match status" value="1"/>
</dbReference>
<dbReference type="RefSeq" id="WP_023844110.1">
    <property type="nucleotide sequence ID" value="NZ_AZAJ01000001.1"/>
</dbReference>
<proteinExistence type="inferred from homology"/>
<evidence type="ECO:0000256" key="3">
    <source>
        <dbReference type="ARBA" id="ARBA00022723"/>
    </source>
</evidence>
<dbReference type="SUPFAM" id="SSF56784">
    <property type="entry name" value="HAD-like"/>
    <property type="match status" value="1"/>
</dbReference>
<dbReference type="STRING" id="1090322.MettiDRAFT_0379"/>
<evidence type="ECO:0000256" key="1">
    <source>
        <dbReference type="ARBA" id="ARBA00001946"/>
    </source>
</evidence>
<comment type="cofactor">
    <cofactor evidence="1">
        <name>Mg(2+)</name>
        <dbReference type="ChEBI" id="CHEBI:18420"/>
    </cofactor>
</comment>
<evidence type="ECO:0000313" key="6">
    <source>
        <dbReference type="EMBL" id="ETA66974.1"/>
    </source>
</evidence>
<comment type="similarity">
    <text evidence="2">Belongs to the HAD-like hydrolase superfamily.</text>
</comment>
<dbReference type="InterPro" id="IPR023214">
    <property type="entry name" value="HAD_sf"/>
</dbReference>
<dbReference type="EMBL" id="AZAJ01000001">
    <property type="protein sequence ID" value="ETA66974.1"/>
    <property type="molecule type" value="Genomic_DNA"/>
</dbReference>
<dbReference type="Gene3D" id="3.40.50.1000">
    <property type="entry name" value="HAD superfamily/HAD-like"/>
    <property type="match status" value="1"/>
</dbReference>
<dbReference type="InterPro" id="IPR006439">
    <property type="entry name" value="HAD-SF_hydro_IA"/>
</dbReference>
<dbReference type="Proteomes" id="UP000019483">
    <property type="component" value="Unassembled WGS sequence"/>
</dbReference>
<dbReference type="PANTHER" id="PTHR46193:SF18">
    <property type="entry name" value="HEXITOL PHOSPHATASE B"/>
    <property type="match status" value="1"/>
</dbReference>
<organism evidence="6 7">
    <name type="scientific">Methanolobus tindarius DSM 2278</name>
    <dbReference type="NCBI Taxonomy" id="1090322"/>
    <lineage>
        <taxon>Archaea</taxon>
        <taxon>Methanobacteriati</taxon>
        <taxon>Methanobacteriota</taxon>
        <taxon>Stenosarchaea group</taxon>
        <taxon>Methanomicrobia</taxon>
        <taxon>Methanosarcinales</taxon>
        <taxon>Methanosarcinaceae</taxon>
        <taxon>Methanolobus</taxon>
    </lineage>
</organism>
<dbReference type="SFLD" id="SFLDG01129">
    <property type="entry name" value="C1.5:_HAD__Beta-PGM__Phosphata"/>
    <property type="match status" value="1"/>
</dbReference>
<sequence length="234" mass="26263">MLLPHGDDLLKAVIFDMDGVLVDSMSDHAEAVQHIFDEIGVEMDKQDIFEREGERTVDIVRFLLQKGSADASQFDISDIVERYIEEFNRIAEFKVFDGMPECLSGLKDKFKLAVVSGSDRPIVQDIIQSEYPGIFRELVTADDVQRGKPEPDPYLKAIEMLGISSHEAIVIENAPMGVESAKKAGLCCMAVPTYLDAEKFHQADMVIENHTRLVEFLNELEPSYDCSRSDLSKS</sequence>
<gene>
    <name evidence="6" type="ORF">MettiDRAFT_0379</name>
</gene>
<comment type="caution">
    <text evidence="6">The sequence shown here is derived from an EMBL/GenBank/DDBJ whole genome shotgun (WGS) entry which is preliminary data.</text>
</comment>
<keyword evidence="5" id="KW-0119">Carbohydrate metabolism</keyword>
<keyword evidence="3" id="KW-0479">Metal-binding</keyword>
<protein>
    <submittedName>
        <fullName evidence="6">Haloacid dehalogenase superfamily protein, subfamily IA, variant 3 with third motif having DD or ED</fullName>
    </submittedName>
</protein>
<accession>W9DMS6</accession>
<dbReference type="InterPro" id="IPR036412">
    <property type="entry name" value="HAD-like_sf"/>
</dbReference>
<name>W9DMS6_METTI</name>
<dbReference type="AlphaFoldDB" id="W9DMS6"/>
<dbReference type="NCBIfam" id="TIGR01509">
    <property type="entry name" value="HAD-SF-IA-v3"/>
    <property type="match status" value="1"/>
</dbReference>
<evidence type="ECO:0000256" key="4">
    <source>
        <dbReference type="ARBA" id="ARBA00022842"/>
    </source>
</evidence>
<keyword evidence="4" id="KW-0460">Magnesium</keyword>
<evidence type="ECO:0000256" key="2">
    <source>
        <dbReference type="ARBA" id="ARBA00007958"/>
    </source>
</evidence>
<reference evidence="6 7" key="1">
    <citation type="submission" date="2013-08" db="EMBL/GenBank/DDBJ databases">
        <authorList>
            <consortium name="DOE Joint Genome Institute"/>
            <person name="Eisen J."/>
            <person name="Huntemann M."/>
            <person name="Han J."/>
            <person name="Chen A."/>
            <person name="Kyrpides N."/>
            <person name="Mavromatis K."/>
            <person name="Markowitz V."/>
            <person name="Palaniappan K."/>
            <person name="Ivanova N."/>
            <person name="Schaumberg A."/>
            <person name="Pati A."/>
            <person name="Liolios K."/>
            <person name="Nordberg H.P."/>
            <person name="Cantor M.N."/>
            <person name="Hua S.X."/>
            <person name="Woyke T."/>
        </authorList>
    </citation>
    <scope>NUCLEOTIDE SEQUENCE [LARGE SCALE GENOMIC DNA]</scope>
    <source>
        <strain evidence="6 7">DSM 2278</strain>
    </source>
</reference>
<dbReference type="PANTHER" id="PTHR46193">
    <property type="entry name" value="6-PHOSPHOGLUCONATE PHOSPHATASE"/>
    <property type="match status" value="1"/>
</dbReference>
<keyword evidence="7" id="KW-1185">Reference proteome</keyword>
<evidence type="ECO:0000313" key="7">
    <source>
        <dbReference type="Proteomes" id="UP000019483"/>
    </source>
</evidence>
<dbReference type="SFLD" id="SFLDG01135">
    <property type="entry name" value="C1.5.6:_HAD__Beta-PGM__Phospha"/>
    <property type="match status" value="1"/>
</dbReference>